<dbReference type="EMBL" id="SNYA01000004">
    <property type="protein sequence ID" value="TDP92344.1"/>
    <property type="molecule type" value="Genomic_DNA"/>
</dbReference>
<feature type="domain" description="DUF7241" evidence="1">
    <location>
        <begin position="2"/>
        <end position="70"/>
    </location>
</feature>
<dbReference type="Proteomes" id="UP000295601">
    <property type="component" value="Unassembled WGS sequence"/>
</dbReference>
<dbReference type="InterPro" id="IPR055665">
    <property type="entry name" value="DUF7241"/>
</dbReference>
<accession>A0A4R6RZI9</accession>
<protein>
    <recommendedName>
        <fullName evidence="1">DUF7241 domain-containing protein</fullName>
    </recommendedName>
</protein>
<dbReference type="Pfam" id="PF23889">
    <property type="entry name" value="DUF7241"/>
    <property type="match status" value="1"/>
</dbReference>
<gene>
    <name evidence="2" type="ORF">EDF62_1550</name>
</gene>
<sequence>MNTPAEHARRMGWKVGTILEGEPIVRKGRQVEDGRVIQITAIGEASVLAKRIDEPWGESSWDFTCRAWRERQ</sequence>
<comment type="caution">
    <text evidence="2">The sequence shown here is derived from an EMBL/GenBank/DDBJ whole genome shotgun (WGS) entry which is preliminary data.</text>
</comment>
<evidence type="ECO:0000259" key="1">
    <source>
        <dbReference type="Pfam" id="PF23889"/>
    </source>
</evidence>
<dbReference type="AlphaFoldDB" id="A0A4R6RZI9"/>
<keyword evidence="3" id="KW-1185">Reference proteome</keyword>
<dbReference type="RefSeq" id="WP_133616582.1">
    <property type="nucleotide sequence ID" value="NZ_SNYA01000004.1"/>
</dbReference>
<organism evidence="2 3">
    <name type="scientific">Leucobacter luti</name>
    <dbReference type="NCBI Taxonomy" id="340320"/>
    <lineage>
        <taxon>Bacteria</taxon>
        <taxon>Bacillati</taxon>
        <taxon>Actinomycetota</taxon>
        <taxon>Actinomycetes</taxon>
        <taxon>Micrococcales</taxon>
        <taxon>Microbacteriaceae</taxon>
        <taxon>Leucobacter</taxon>
    </lineage>
</organism>
<evidence type="ECO:0000313" key="2">
    <source>
        <dbReference type="EMBL" id="TDP92344.1"/>
    </source>
</evidence>
<proteinExistence type="predicted"/>
<evidence type="ECO:0000313" key="3">
    <source>
        <dbReference type="Proteomes" id="UP000295601"/>
    </source>
</evidence>
<reference evidence="2 3" key="1">
    <citation type="submission" date="2019-03" db="EMBL/GenBank/DDBJ databases">
        <title>Genomic analyses of the natural microbiome of Caenorhabditis elegans.</title>
        <authorList>
            <person name="Samuel B."/>
        </authorList>
    </citation>
    <scope>NUCLEOTIDE SEQUENCE [LARGE SCALE GENOMIC DNA]</scope>
    <source>
        <strain evidence="2 3">JUb18</strain>
    </source>
</reference>
<name>A0A4R6RZI9_9MICO</name>